<reference evidence="2 9" key="6">
    <citation type="submission" date="2018-06" db="EMBL/GenBank/DDBJ databases">
        <title>Population genomics shows no distinction between pathogenic Candida krusei and environmental Pichia kudriavzevii: One species, four names.</title>
        <authorList>
            <person name="Douglass A.P."/>
            <person name="Offei B."/>
            <person name="Braun-Galleani S."/>
            <person name="Coughlan A.Y."/>
            <person name="Martos A."/>
            <person name="Ortiz-Merino R.A."/>
            <person name="Byrne K.P."/>
            <person name="Wolfe K.H."/>
        </authorList>
    </citation>
    <scope>NUCLEOTIDE SEQUENCE [LARGE SCALE GENOMIC DNA]</scope>
    <source>
        <strain evidence="2 9">CBS573</strain>
    </source>
</reference>
<dbReference type="EMBL" id="NHMM01000003">
    <property type="protein sequence ID" value="OUT22334.1"/>
    <property type="molecule type" value="Genomic_DNA"/>
</dbReference>
<dbReference type="EMBL" id="MQVM01000017">
    <property type="protein sequence ID" value="ONH72992.1"/>
    <property type="molecule type" value="Genomic_DNA"/>
</dbReference>
<feature type="compositionally biased region" description="Basic and acidic residues" evidence="1">
    <location>
        <begin position="14"/>
        <end position="25"/>
    </location>
</feature>
<evidence type="ECO:0000313" key="5">
    <source>
        <dbReference type="EMBL" id="OUT22334.1"/>
    </source>
</evidence>
<sequence length="174" mass="19713">MDLGYSSDSDSEVEDHHTEDRKQEDVPLDVTKVFAFQKLGCRVARPDRVDIADTFRKVLDQRIENSENDEDVPSSDELNLEEEKGQQLDGVPAQGEVAEFDMGKFYKENQEAIESGGFSETQQQNSGKITLHRGTHGVGRLDDVIRFNINNREKIMYQNSARIAKEKAAAKNKH</sequence>
<reference evidence="6" key="1">
    <citation type="journal article" date="2014" name="Microb. Cell Fact.">
        <title>Exploiting Issatchenkia orientalis SD108 for succinic acid production.</title>
        <authorList>
            <person name="Xiao H."/>
            <person name="Shao Z."/>
            <person name="Jiang Y."/>
            <person name="Dole S."/>
            <person name="Zhao H."/>
        </authorList>
    </citation>
    <scope>NUCLEOTIDE SEQUENCE [LARGE SCALE GENOMIC DNA]</scope>
    <source>
        <strain evidence="6">SD108</strain>
    </source>
</reference>
<proteinExistence type="predicted"/>
<reference evidence="3" key="2">
    <citation type="submission" date="2014-08" db="EMBL/GenBank/DDBJ databases">
        <title>Exploiting Issatchenkia orientalis SD108 for Succinic Acid Production.</title>
        <authorList>
            <person name="Xiao H."/>
            <person name="Shao Z."/>
            <person name="Jiang Y."/>
            <person name="Dole S."/>
            <person name="Zhao H."/>
        </authorList>
    </citation>
    <scope>NUCLEOTIDE SEQUENCE [LARGE SCALE GENOMIC DNA]</scope>
    <source>
        <strain evidence="3">SD108</strain>
    </source>
</reference>
<dbReference type="Proteomes" id="UP000195871">
    <property type="component" value="Unassembled WGS sequence"/>
</dbReference>
<dbReference type="Proteomes" id="UP000189274">
    <property type="component" value="Unassembled WGS sequence"/>
</dbReference>
<dbReference type="OrthoDB" id="3994209at2759"/>
<keyword evidence="9" id="KW-1185">Reference proteome</keyword>
<evidence type="ECO:0000256" key="1">
    <source>
        <dbReference type="SAM" id="MobiDB-lite"/>
    </source>
</evidence>
<dbReference type="VEuPathDB" id="FungiDB:C5L36_0D00890"/>
<evidence type="ECO:0000313" key="4">
    <source>
        <dbReference type="EMBL" id="ONH72992.1"/>
    </source>
</evidence>
<evidence type="ECO:0000313" key="8">
    <source>
        <dbReference type="Proteomes" id="UP000195871"/>
    </source>
</evidence>
<evidence type="ECO:0000313" key="2">
    <source>
        <dbReference type="EMBL" id="AWU77351.1"/>
    </source>
</evidence>
<evidence type="ECO:0000313" key="3">
    <source>
        <dbReference type="EMBL" id="KGK37745.1"/>
    </source>
</evidence>
<feature type="compositionally biased region" description="Acidic residues" evidence="1">
    <location>
        <begin position="66"/>
        <end position="80"/>
    </location>
</feature>
<reference evidence="7" key="3">
    <citation type="journal article" date="2017" name="Genome Announc.">
        <title>Genome sequences of Cyberlindnera fabianii 65, Pichia kudriavzevii 129, and Saccharomyces cerevisiae 131 isolated from fermented masau fruits in Zimbabwe.</title>
        <authorList>
            <person name="van Rijswijck I.M.H."/>
            <person name="Derks M.F.L."/>
            <person name="Abee T."/>
            <person name="de Ridder D."/>
            <person name="Smid E.J."/>
        </authorList>
    </citation>
    <scope>NUCLEOTIDE SEQUENCE [LARGE SCALE GENOMIC DNA]</scope>
    <source>
        <strain evidence="7">129</strain>
    </source>
</reference>
<dbReference type="EMBL" id="JQFK01000030">
    <property type="protein sequence ID" value="KGK37745.1"/>
    <property type="molecule type" value="Genomic_DNA"/>
</dbReference>
<dbReference type="HOGENOM" id="CLU_1540276_0_0_1"/>
<name>A0A099NYM8_PICKU</name>
<dbReference type="AlphaFoldDB" id="A0A099NYM8"/>
<dbReference type="Proteomes" id="UP000029867">
    <property type="component" value="Unassembled WGS sequence"/>
</dbReference>
<feature type="region of interest" description="Disordered" evidence="1">
    <location>
        <begin position="62"/>
        <end position="92"/>
    </location>
</feature>
<dbReference type="Proteomes" id="UP000249293">
    <property type="component" value="Chromosome 4"/>
</dbReference>
<evidence type="ECO:0000313" key="6">
    <source>
        <dbReference type="Proteomes" id="UP000029867"/>
    </source>
</evidence>
<evidence type="ECO:0000313" key="9">
    <source>
        <dbReference type="Proteomes" id="UP000249293"/>
    </source>
</evidence>
<organism evidence="3 6">
    <name type="scientific">Pichia kudriavzevii</name>
    <name type="common">Yeast</name>
    <name type="synonym">Issatchenkia orientalis</name>
    <dbReference type="NCBI Taxonomy" id="4909"/>
    <lineage>
        <taxon>Eukaryota</taxon>
        <taxon>Fungi</taxon>
        <taxon>Dikarya</taxon>
        <taxon>Ascomycota</taxon>
        <taxon>Saccharomycotina</taxon>
        <taxon>Pichiomycetes</taxon>
        <taxon>Pichiales</taxon>
        <taxon>Pichiaceae</taxon>
        <taxon>Pichia</taxon>
    </lineage>
</organism>
<feature type="region of interest" description="Disordered" evidence="1">
    <location>
        <begin position="1"/>
        <end position="26"/>
    </location>
</feature>
<evidence type="ECO:0000313" key="7">
    <source>
        <dbReference type="Proteomes" id="UP000189274"/>
    </source>
</evidence>
<gene>
    <name evidence="4" type="ORF">BOH78_3454</name>
    <name evidence="2" type="ORF">C5L36_0D00890</name>
    <name evidence="5" type="ORF">CAS74_002050</name>
    <name evidence="3" type="ORF">JL09_g3115</name>
</gene>
<protein>
    <submittedName>
        <fullName evidence="3">Uncharacterized protein</fullName>
    </submittedName>
</protein>
<dbReference type="EMBL" id="CP028776">
    <property type="protein sequence ID" value="AWU77351.1"/>
    <property type="molecule type" value="Genomic_DNA"/>
</dbReference>
<reference evidence="5 8" key="5">
    <citation type="submission" date="2017-05" db="EMBL/GenBank/DDBJ databases">
        <title>The Genome Sequence of Candida krusei Ckrusei653.</title>
        <authorList>
            <person name="Cuomo C."/>
            <person name="Forche A."/>
            <person name="Young S."/>
            <person name="Abouelleil A."/>
            <person name="Cao P."/>
            <person name="Chapman S."/>
            <person name="Cusick C."/>
            <person name="Shea T."/>
            <person name="Nusbaum C."/>
            <person name="Birren B."/>
        </authorList>
    </citation>
    <scope>NUCLEOTIDE SEQUENCE [LARGE SCALE GENOMIC DNA]</scope>
    <source>
        <strain evidence="5 8">Ckrusei653</strain>
    </source>
</reference>
<accession>A0A099NYM8</accession>
<reference evidence="4" key="4">
    <citation type="submission" date="2017-01" db="EMBL/GenBank/DDBJ databases">
        <authorList>
            <person name="Mah S.A."/>
            <person name="Swanson W.J."/>
            <person name="Moy G.W."/>
            <person name="Vacquier V.D."/>
        </authorList>
    </citation>
    <scope>NUCLEOTIDE SEQUENCE [LARGE SCALE GENOMIC DNA]</scope>
    <source>
        <strain evidence="4">129</strain>
    </source>
</reference>